<dbReference type="CDD" id="cd00093">
    <property type="entry name" value="HTH_XRE"/>
    <property type="match status" value="1"/>
</dbReference>
<dbReference type="SUPFAM" id="SSF48452">
    <property type="entry name" value="TPR-like"/>
    <property type="match status" value="1"/>
</dbReference>
<accession>A0A2A2D8F0</accession>
<comment type="caution">
    <text evidence="2">The sequence shown here is derived from an EMBL/GenBank/DDBJ whole genome shotgun (WGS) entry which is preliminary data.</text>
</comment>
<dbReference type="Pfam" id="PF01381">
    <property type="entry name" value="HTH_3"/>
    <property type="match status" value="1"/>
</dbReference>
<keyword evidence="3" id="KW-1185">Reference proteome</keyword>
<dbReference type="InterPro" id="IPR011990">
    <property type="entry name" value="TPR-like_helical_dom_sf"/>
</dbReference>
<dbReference type="SMART" id="SM00530">
    <property type="entry name" value="HTH_XRE"/>
    <property type="match status" value="1"/>
</dbReference>
<dbReference type="GO" id="GO:0003677">
    <property type="term" value="F:DNA binding"/>
    <property type="evidence" value="ECO:0007669"/>
    <property type="project" value="InterPro"/>
</dbReference>
<gene>
    <name evidence="2" type="ORF">CK936_16900</name>
</gene>
<dbReference type="InterPro" id="IPR010982">
    <property type="entry name" value="Lambda_DNA-bd_dom_sf"/>
</dbReference>
<dbReference type="AlphaFoldDB" id="A0A2A2D8F0"/>
<protein>
    <submittedName>
        <fullName evidence="2">Transcriptional regulator</fullName>
    </submittedName>
</protein>
<sequence length="411" mass="45276">MSTGLSDNIRKHRRAAGLSQEQLAHEAGLSLGVVRKVEQGGDARVETLHTLARALGVSTSALFATEAPKPVIGDEANRRYLAELRQALMPPVGLTDTAGDRGEARELAELREGIADGHALYHADRYGSVAKRLPGLLRSAEACVAALEGEERRQAVVLRAQALLLAGKYLTQVRQYDMAYHALAESIRLARDIGRTDTAATGVVGMCWLLLRQDRFDESERLAERTAAELEPRFSTADPGRLAVWGELSLRIASAALRNNRPDVAREARRMARTAAGAMDSEHIDHRSHWSTFGPVTAELKEVEDLSIVDDARGVLRRADNGLLGKGSLRSHGRPSANNWDRHRLDVAKAYVSVGSHQDAMDELKRLRKSSGEWLKHQAMARYVMSDLLASRKRTLTRDMREMAAHLGVVR</sequence>
<dbReference type="PROSITE" id="PS50943">
    <property type="entry name" value="HTH_CROC1"/>
    <property type="match status" value="1"/>
</dbReference>
<dbReference type="RefSeq" id="WP_095581795.1">
    <property type="nucleotide sequence ID" value="NZ_JAJQQQ010000007.1"/>
</dbReference>
<proteinExistence type="predicted"/>
<dbReference type="Proteomes" id="UP000218944">
    <property type="component" value="Unassembled WGS sequence"/>
</dbReference>
<feature type="domain" description="HTH cro/C1-type" evidence="1">
    <location>
        <begin position="9"/>
        <end position="62"/>
    </location>
</feature>
<dbReference type="EMBL" id="NSJV01000334">
    <property type="protein sequence ID" value="PAU47771.1"/>
    <property type="molecule type" value="Genomic_DNA"/>
</dbReference>
<evidence type="ECO:0000259" key="1">
    <source>
        <dbReference type="PROSITE" id="PS50943"/>
    </source>
</evidence>
<dbReference type="SUPFAM" id="SSF47413">
    <property type="entry name" value="lambda repressor-like DNA-binding domains"/>
    <property type="match status" value="1"/>
</dbReference>
<reference evidence="2 3" key="1">
    <citation type="submission" date="2017-08" db="EMBL/GenBank/DDBJ databases">
        <title>Genome sequence of Streptomyces albireticuli NRRL B-1670.</title>
        <authorList>
            <person name="Graham D.E."/>
            <person name="Mahan K.M."/>
            <person name="Klingeman D.M."/>
            <person name="Hettich R.L."/>
            <person name="Parry R.J."/>
            <person name="Spain J.C."/>
        </authorList>
    </citation>
    <scope>NUCLEOTIDE SEQUENCE [LARGE SCALE GENOMIC DNA]</scope>
    <source>
        <strain evidence="2 3">NRRL B-1670</strain>
    </source>
</reference>
<evidence type="ECO:0000313" key="2">
    <source>
        <dbReference type="EMBL" id="PAU47771.1"/>
    </source>
</evidence>
<dbReference type="InterPro" id="IPR001387">
    <property type="entry name" value="Cro/C1-type_HTH"/>
</dbReference>
<dbReference type="Gene3D" id="1.10.260.40">
    <property type="entry name" value="lambda repressor-like DNA-binding domains"/>
    <property type="match status" value="1"/>
</dbReference>
<evidence type="ECO:0000313" key="3">
    <source>
        <dbReference type="Proteomes" id="UP000218944"/>
    </source>
</evidence>
<name>A0A2A2D8F0_9ACTN</name>
<organism evidence="2 3">
    <name type="scientific">Streptomyces albireticuli</name>
    <dbReference type="NCBI Taxonomy" id="1940"/>
    <lineage>
        <taxon>Bacteria</taxon>
        <taxon>Bacillati</taxon>
        <taxon>Actinomycetota</taxon>
        <taxon>Actinomycetes</taxon>
        <taxon>Kitasatosporales</taxon>
        <taxon>Streptomycetaceae</taxon>
        <taxon>Streptomyces</taxon>
    </lineage>
</organism>